<keyword evidence="1" id="KW-0812">Transmembrane</keyword>
<dbReference type="Proteomes" id="UP000783796">
    <property type="component" value="Unassembled WGS sequence"/>
</dbReference>
<dbReference type="AlphaFoldDB" id="A0A948TA75"/>
<protein>
    <submittedName>
        <fullName evidence="2">Uncharacterized protein</fullName>
    </submittedName>
</protein>
<feature type="transmembrane region" description="Helical" evidence="1">
    <location>
        <begin position="108"/>
        <end position="126"/>
    </location>
</feature>
<evidence type="ECO:0000313" key="3">
    <source>
        <dbReference type="Proteomes" id="UP000783796"/>
    </source>
</evidence>
<comment type="caution">
    <text evidence="2">The sequence shown here is derived from an EMBL/GenBank/DDBJ whole genome shotgun (WGS) entry which is preliminary data.</text>
</comment>
<proteinExistence type="predicted"/>
<evidence type="ECO:0000256" key="1">
    <source>
        <dbReference type="SAM" id="Phobius"/>
    </source>
</evidence>
<gene>
    <name evidence="2" type="ORF">H9777_03045</name>
</gene>
<dbReference type="EMBL" id="JAHLFW010000031">
    <property type="protein sequence ID" value="MBU3837295.1"/>
    <property type="molecule type" value="Genomic_DNA"/>
</dbReference>
<accession>A0A948TA75</accession>
<name>A0A948TA75_9BACT</name>
<feature type="transmembrane region" description="Helical" evidence="1">
    <location>
        <begin position="34"/>
        <end position="57"/>
    </location>
</feature>
<reference evidence="2" key="2">
    <citation type="submission" date="2021-04" db="EMBL/GenBank/DDBJ databases">
        <authorList>
            <person name="Gilroy R."/>
        </authorList>
    </citation>
    <scope>NUCLEOTIDE SEQUENCE</scope>
    <source>
        <strain evidence="2">G4-2901</strain>
    </source>
</reference>
<reference evidence="2" key="1">
    <citation type="journal article" date="2021" name="PeerJ">
        <title>Extensive microbial diversity within the chicken gut microbiome revealed by metagenomics and culture.</title>
        <authorList>
            <person name="Gilroy R."/>
            <person name="Ravi A."/>
            <person name="Getino M."/>
            <person name="Pursley I."/>
            <person name="Horton D.L."/>
            <person name="Alikhan N.F."/>
            <person name="Baker D."/>
            <person name="Gharbi K."/>
            <person name="Hall N."/>
            <person name="Watson M."/>
            <person name="Adriaenssens E.M."/>
            <person name="Foster-Nyarko E."/>
            <person name="Jarju S."/>
            <person name="Secka A."/>
            <person name="Antonio M."/>
            <person name="Oren A."/>
            <person name="Chaudhuri R.R."/>
            <person name="La Ragione R."/>
            <person name="Hildebrand F."/>
            <person name="Pallen M.J."/>
        </authorList>
    </citation>
    <scope>NUCLEOTIDE SEQUENCE</scope>
    <source>
        <strain evidence="2">G4-2901</strain>
    </source>
</reference>
<evidence type="ECO:0000313" key="2">
    <source>
        <dbReference type="EMBL" id="MBU3837295.1"/>
    </source>
</evidence>
<sequence>MKYLKSLLVWLCFIPTAILNGGFREYVLTKYLDTALATAASGILLSIMILFITWLLLPRLVTLNRKESFIAGIIWTLLTVIFEFTSGIGTGVPMKELIAAYNPLSGNLWILVVLTTMFAPTIISRINKRYE</sequence>
<feature type="transmembrane region" description="Helical" evidence="1">
    <location>
        <begin position="69"/>
        <end position="88"/>
    </location>
</feature>
<keyword evidence="1" id="KW-0472">Membrane</keyword>
<organism evidence="2 3">
    <name type="scientific">Candidatus Phocaeicola faecigallinarum</name>
    <dbReference type="NCBI Taxonomy" id="2838732"/>
    <lineage>
        <taxon>Bacteria</taxon>
        <taxon>Pseudomonadati</taxon>
        <taxon>Bacteroidota</taxon>
        <taxon>Bacteroidia</taxon>
        <taxon>Bacteroidales</taxon>
        <taxon>Bacteroidaceae</taxon>
        <taxon>Phocaeicola</taxon>
    </lineage>
</organism>
<keyword evidence="1" id="KW-1133">Transmembrane helix</keyword>